<feature type="compositionally biased region" description="Acidic residues" evidence="1">
    <location>
        <begin position="53"/>
        <end position="72"/>
    </location>
</feature>
<evidence type="ECO:0000256" key="1">
    <source>
        <dbReference type="SAM" id="MobiDB-lite"/>
    </source>
</evidence>
<proteinExistence type="predicted"/>
<dbReference type="Proteomes" id="UP000008152">
    <property type="component" value="Chromosome I"/>
</dbReference>
<reference evidence="2 3" key="1">
    <citation type="submission" date="2007-08" db="EMBL/GenBank/DDBJ databases">
        <authorList>
            <consortium name="The Vibrio harveyi Genome Sequencing Project"/>
            <person name="Bassler B."/>
            <person name="Clifton S.W."/>
            <person name="Fulton L."/>
            <person name="Delehaunty K."/>
            <person name="Fronick C."/>
            <person name="Harrison M."/>
            <person name="Markivic C."/>
            <person name="Fulton R."/>
            <person name="Tin-Wollam A.-M."/>
            <person name="Shah N."/>
            <person name="Pepin K."/>
            <person name="Nash W."/>
            <person name="Thiruvilangam P."/>
            <person name="Bhonagiri V."/>
            <person name="Waters C."/>
            <person name="Tu K.C."/>
            <person name="Irgon J."/>
            <person name="Wilson R.K."/>
        </authorList>
    </citation>
    <scope>NUCLEOTIDE SEQUENCE [LARGE SCALE GENOMIC DNA]</scope>
    <source>
        <strain evidence="3">ATCC BAA-1116 / BB120</strain>
    </source>
</reference>
<evidence type="ECO:0000313" key="3">
    <source>
        <dbReference type="Proteomes" id="UP000008152"/>
    </source>
</evidence>
<evidence type="ECO:0000313" key="2">
    <source>
        <dbReference type="EMBL" id="ABU71349.1"/>
    </source>
</evidence>
<dbReference type="PATRIC" id="fig|338187.36.peg.2313"/>
<dbReference type="EMBL" id="CP000789">
    <property type="protein sequence ID" value="ABU71349.1"/>
    <property type="molecule type" value="Genomic_DNA"/>
</dbReference>
<name>A7MW42_VIBC1</name>
<gene>
    <name evidence="2" type="ordered locus">VIBHAR_02387</name>
</gene>
<organism evidence="2 3">
    <name type="scientific">Vibrio campbellii (strain ATCC BAA-1116)</name>
    <dbReference type="NCBI Taxonomy" id="2902295"/>
    <lineage>
        <taxon>Bacteria</taxon>
        <taxon>Pseudomonadati</taxon>
        <taxon>Pseudomonadota</taxon>
        <taxon>Gammaproteobacteria</taxon>
        <taxon>Vibrionales</taxon>
        <taxon>Vibrionaceae</taxon>
        <taxon>Vibrio</taxon>
    </lineage>
</organism>
<dbReference type="KEGG" id="vha:VIBHAR_02387"/>
<protein>
    <submittedName>
        <fullName evidence="2">Uncharacterized protein</fullName>
    </submittedName>
</protein>
<sequence>MLATLGQQRINEEDIMKIRNWIVSVLAILFVFGCGGGDDSGSGSSTPPAGVTQDDDQVENDDQQPQEDDDQAQDEKPTGITANLVVPEDFDFKSEREVKVELSVANSQYSRGFLSVYTDMSDGTVDYNSQVIRTPVTNGESYNGVVMLPNHQTAIWVEVWYPEDLDAVIKKKVDVVDGVASAQL</sequence>
<dbReference type="AlphaFoldDB" id="A7MW42"/>
<accession>A7MW42</accession>
<feature type="region of interest" description="Disordered" evidence="1">
    <location>
        <begin position="39"/>
        <end position="79"/>
    </location>
</feature>